<gene>
    <name evidence="2" type="ORF">SAMN06295933_3572</name>
</gene>
<proteinExistence type="predicted"/>
<organism evidence="2 3">
    <name type="scientific">Desulfovibrio gilichinskyi</name>
    <dbReference type="NCBI Taxonomy" id="1519643"/>
    <lineage>
        <taxon>Bacteria</taxon>
        <taxon>Pseudomonadati</taxon>
        <taxon>Thermodesulfobacteriota</taxon>
        <taxon>Desulfovibrionia</taxon>
        <taxon>Desulfovibrionales</taxon>
        <taxon>Desulfovibrionaceae</taxon>
        <taxon>Desulfovibrio</taxon>
    </lineage>
</organism>
<sequence>MAYSWVPLFKEITDWISGYSDRQEELVTILRDIGIENINDKDSLGKTISLSEIDPFSFFAAILRFGYSKRKNFLGALINSQGFINTIPEDFDGVPNAMRMNAMLFPFVDKRENWMISSLWAAFNAAKKGALTEDQFTRALNVPQNGMAKMTQALFWAFPEKYFPVDKQTRPWLEDNRYSVPNDFISYQALLRDLKQNDDRPFYELSYIAWEEMQDETDEEDEGIDLNYDALEEFDVFNPESVLELNQILCGPPGTGKTFATAAIAVKIADNDWYSEKYNELAWSDFFEAVKERYDELVEQNRVVFTTFHQSFAYEDFIEGIRATTESGKEGLSYEVMDGVFYKICNSAEAKVIYQSEDEIDLEGRQIWKMSLGNTLFDEDVYYQECLENNYVLLGYGRDIDFAACKSRHAVQAKLESHINDKISANDYETTSVNIFVNSVQKGDLIVVSDGNYKFRAIAEVMEDYKLLETDERVGYQQKRGVKWLRIYEPSLPKEQLFKKSLSQQSIYELRPHSIDLEKLAILLAPQIDSEQEDLPYVVIIDEINRGNISRIFGELITLLEPDKRKGAENALSTMLPYSKRIFSVPDNVFILGTMNSADRSLAQMDLALRRRFNFIEMAPIPELLDEIYVHGVSISELLDIINQRIEALLGREYMIGHSYFITLKDSDVDELESALAGIFKHKIIPLLQEYFFDDWERIRWVLNDQNKESDACFVTRGGQESLLTLFGAEISKQLSDRRYRINDGAFNNPEAYRGILGAGEDE</sequence>
<feature type="domain" description="ATPase dynein-related AAA" evidence="1">
    <location>
        <begin position="536"/>
        <end position="613"/>
    </location>
</feature>
<dbReference type="SUPFAM" id="SSF52540">
    <property type="entry name" value="P-loop containing nucleoside triphosphate hydrolases"/>
    <property type="match status" value="2"/>
</dbReference>
<accession>A0A1X7F2E4</accession>
<evidence type="ECO:0000259" key="1">
    <source>
        <dbReference type="Pfam" id="PF07728"/>
    </source>
</evidence>
<evidence type="ECO:0000313" key="2">
    <source>
        <dbReference type="EMBL" id="SMF44125.1"/>
    </source>
</evidence>
<dbReference type="OrthoDB" id="9781481at2"/>
<evidence type="ECO:0000313" key="3">
    <source>
        <dbReference type="Proteomes" id="UP000192906"/>
    </source>
</evidence>
<dbReference type="InterPro" id="IPR011704">
    <property type="entry name" value="ATPase_dyneun-rel_AAA"/>
</dbReference>
<dbReference type="PANTHER" id="PTHR37291">
    <property type="entry name" value="5-METHYLCYTOSINE-SPECIFIC RESTRICTION ENZYME B"/>
    <property type="match status" value="1"/>
</dbReference>
<dbReference type="PANTHER" id="PTHR37291:SF1">
    <property type="entry name" value="TYPE IV METHYL-DIRECTED RESTRICTION ENZYME ECOKMCRB SUBUNIT"/>
    <property type="match status" value="1"/>
</dbReference>
<dbReference type="Pfam" id="PF07728">
    <property type="entry name" value="AAA_5"/>
    <property type="match status" value="1"/>
</dbReference>
<dbReference type="InterPro" id="IPR027417">
    <property type="entry name" value="P-loop_NTPase"/>
</dbReference>
<dbReference type="AlphaFoldDB" id="A0A1X7F2E4"/>
<dbReference type="Proteomes" id="UP000192906">
    <property type="component" value="Unassembled WGS sequence"/>
</dbReference>
<protein>
    <submittedName>
        <fullName evidence="2">5-methylcytosine-specific restriction enzyme B</fullName>
    </submittedName>
</protein>
<dbReference type="STRING" id="1519643.SAMN06295933_3572"/>
<name>A0A1X7F2E4_9BACT</name>
<keyword evidence="3" id="KW-1185">Reference proteome</keyword>
<reference evidence="3" key="1">
    <citation type="submission" date="2017-04" db="EMBL/GenBank/DDBJ databases">
        <authorList>
            <person name="Varghese N."/>
            <person name="Submissions S."/>
        </authorList>
    </citation>
    <scope>NUCLEOTIDE SEQUENCE [LARGE SCALE GENOMIC DNA]</scope>
    <source>
        <strain evidence="3">K3S</strain>
    </source>
</reference>
<dbReference type="GO" id="GO:0016887">
    <property type="term" value="F:ATP hydrolysis activity"/>
    <property type="evidence" value="ECO:0007669"/>
    <property type="project" value="InterPro"/>
</dbReference>
<dbReference type="Gene3D" id="3.40.50.300">
    <property type="entry name" value="P-loop containing nucleotide triphosphate hydrolases"/>
    <property type="match status" value="2"/>
</dbReference>
<dbReference type="InterPro" id="IPR052934">
    <property type="entry name" value="Methyl-DNA_Rec/Restrict_Enz"/>
</dbReference>
<dbReference type="EMBL" id="FWZU01000009">
    <property type="protein sequence ID" value="SMF44125.1"/>
    <property type="molecule type" value="Genomic_DNA"/>
</dbReference>
<dbReference type="GO" id="GO:0005524">
    <property type="term" value="F:ATP binding"/>
    <property type="evidence" value="ECO:0007669"/>
    <property type="project" value="InterPro"/>
</dbReference>
<dbReference type="RefSeq" id="WP_085104742.1">
    <property type="nucleotide sequence ID" value="NZ_FWZU01000009.1"/>
</dbReference>